<proteinExistence type="predicted"/>
<dbReference type="RefSeq" id="XP_018262604.1">
    <property type="nucleotide sequence ID" value="XM_018408913.1"/>
</dbReference>
<gene>
    <name evidence="2" type="ORF">I303_05621</name>
    <name evidence="3" type="ORF">I303_104933</name>
</gene>
<organism evidence="2">
    <name type="scientific">Kwoniella dejecticola CBS 10117</name>
    <dbReference type="NCBI Taxonomy" id="1296121"/>
    <lineage>
        <taxon>Eukaryota</taxon>
        <taxon>Fungi</taxon>
        <taxon>Dikarya</taxon>
        <taxon>Basidiomycota</taxon>
        <taxon>Agaricomycotina</taxon>
        <taxon>Tremellomycetes</taxon>
        <taxon>Tremellales</taxon>
        <taxon>Cryptococcaceae</taxon>
        <taxon>Kwoniella</taxon>
    </lineage>
</organism>
<dbReference type="InterPro" id="IPR014710">
    <property type="entry name" value="RmlC-like_jellyroll"/>
</dbReference>
<dbReference type="Pfam" id="PF12973">
    <property type="entry name" value="Cupin_7"/>
    <property type="match status" value="1"/>
</dbReference>
<dbReference type="VEuPathDB" id="FungiDB:I303_05621"/>
<reference evidence="2" key="1">
    <citation type="submission" date="2013-07" db="EMBL/GenBank/DDBJ databases">
        <title>The Genome Sequence of Cryptococcus dejecticola CBS10117.</title>
        <authorList>
            <consortium name="The Broad Institute Genome Sequencing Platform"/>
            <person name="Cuomo C."/>
            <person name="Litvintseva A."/>
            <person name="Chen Y."/>
            <person name="Heitman J."/>
            <person name="Sun S."/>
            <person name="Springer D."/>
            <person name="Dromer F."/>
            <person name="Young S.K."/>
            <person name="Zeng Q."/>
            <person name="Gargeya S."/>
            <person name="Fitzgerald M."/>
            <person name="Abouelleil A."/>
            <person name="Alvarado L."/>
            <person name="Berlin A.M."/>
            <person name="Chapman S.B."/>
            <person name="Dewar J."/>
            <person name="Goldberg J."/>
            <person name="Griggs A."/>
            <person name="Gujja S."/>
            <person name="Hansen M."/>
            <person name="Howarth C."/>
            <person name="Imamovic A."/>
            <person name="Larimer J."/>
            <person name="McCowan C."/>
            <person name="Murphy C."/>
            <person name="Pearson M."/>
            <person name="Priest M."/>
            <person name="Roberts A."/>
            <person name="Saif S."/>
            <person name="Shea T."/>
            <person name="Sykes S."/>
            <person name="Wortman J."/>
            <person name="Nusbaum C."/>
            <person name="Birren B."/>
        </authorList>
    </citation>
    <scope>NUCLEOTIDE SEQUENCE [LARGE SCALE GENOMIC DNA]</scope>
    <source>
        <strain evidence="2">CBS 10117</strain>
    </source>
</reference>
<dbReference type="Proteomes" id="UP000078595">
    <property type="component" value="Chromosome 6"/>
</dbReference>
<evidence type="ECO:0000313" key="4">
    <source>
        <dbReference type="Proteomes" id="UP000078595"/>
    </source>
</evidence>
<dbReference type="EMBL" id="KI894032">
    <property type="protein sequence ID" value="OBR84762.1"/>
    <property type="molecule type" value="Genomic_DNA"/>
</dbReference>
<sequence length="121" mass="13944">MPKPELEFRPTKNFPWERKVGFAQQILAHDPETGDITKIVSRDPGHEQFGPAQVHEDFWEEVYILSGSIYDKALKKWFTVGEYCCRPPGMIHGPYTACPNEGVKMFVNVRYARKSDKPENS</sequence>
<protein>
    <recommendedName>
        <fullName evidence="1">ChrR-like cupin domain-containing protein</fullName>
    </recommendedName>
</protein>
<dbReference type="KEGG" id="kdj:28969320"/>
<dbReference type="InterPro" id="IPR011051">
    <property type="entry name" value="RmlC_Cupin_sf"/>
</dbReference>
<evidence type="ECO:0000313" key="2">
    <source>
        <dbReference type="EMBL" id="OBR84762.1"/>
    </source>
</evidence>
<dbReference type="GeneID" id="28969320"/>
<dbReference type="AlphaFoldDB" id="A0A1A6A3Y5"/>
<keyword evidence="4" id="KW-1185">Reference proteome</keyword>
<dbReference type="Gene3D" id="2.60.120.10">
    <property type="entry name" value="Jelly Rolls"/>
    <property type="match status" value="1"/>
</dbReference>
<evidence type="ECO:0000313" key="3">
    <source>
        <dbReference type="EMBL" id="WWC62337.1"/>
    </source>
</evidence>
<reference evidence="3" key="2">
    <citation type="submission" date="2013-07" db="EMBL/GenBank/DDBJ databases">
        <authorList>
            <consortium name="The Broad Institute Genome Sequencing Platform"/>
            <person name="Cuomo C."/>
            <person name="Litvintseva A."/>
            <person name="Chen Y."/>
            <person name="Heitman J."/>
            <person name="Sun S."/>
            <person name="Springer D."/>
            <person name="Dromer F."/>
            <person name="Young S.K."/>
            <person name="Zeng Q."/>
            <person name="Gargeya S."/>
            <person name="Fitzgerald M."/>
            <person name="Abouelleil A."/>
            <person name="Alvarado L."/>
            <person name="Berlin A.M."/>
            <person name="Chapman S.B."/>
            <person name="Dewar J."/>
            <person name="Goldberg J."/>
            <person name="Griggs A."/>
            <person name="Gujja S."/>
            <person name="Hansen M."/>
            <person name="Howarth C."/>
            <person name="Imamovic A."/>
            <person name="Larimer J."/>
            <person name="McCowan C."/>
            <person name="Murphy C."/>
            <person name="Pearson M."/>
            <person name="Priest M."/>
            <person name="Roberts A."/>
            <person name="Saif S."/>
            <person name="Shea T."/>
            <person name="Sykes S."/>
            <person name="Wortman J."/>
            <person name="Nusbaum C."/>
            <person name="Birren B."/>
        </authorList>
    </citation>
    <scope>NUCLEOTIDE SEQUENCE</scope>
    <source>
        <strain evidence="3">CBS 10117</strain>
    </source>
</reference>
<evidence type="ECO:0000259" key="1">
    <source>
        <dbReference type="Pfam" id="PF12973"/>
    </source>
</evidence>
<dbReference type="OrthoDB" id="9970537at2759"/>
<accession>A0A1A6A3Y5</accession>
<feature type="domain" description="ChrR-like cupin" evidence="1">
    <location>
        <begin position="14"/>
        <end position="109"/>
    </location>
</feature>
<dbReference type="SUPFAM" id="SSF51182">
    <property type="entry name" value="RmlC-like cupins"/>
    <property type="match status" value="1"/>
</dbReference>
<dbReference type="EMBL" id="CP144535">
    <property type="protein sequence ID" value="WWC62337.1"/>
    <property type="molecule type" value="Genomic_DNA"/>
</dbReference>
<dbReference type="InterPro" id="IPR025979">
    <property type="entry name" value="ChrR-like_cupin_dom"/>
</dbReference>
<reference evidence="3" key="3">
    <citation type="submission" date="2024-02" db="EMBL/GenBank/DDBJ databases">
        <title>Comparative genomics of Cryptococcus and Kwoniella reveals pathogenesis evolution and contrasting modes of karyotype evolution via chromosome fusion or intercentromeric recombination.</title>
        <authorList>
            <person name="Coelho M.A."/>
            <person name="David-Palma M."/>
            <person name="Shea T."/>
            <person name="Bowers K."/>
            <person name="McGinley-Smith S."/>
            <person name="Mohammad A.W."/>
            <person name="Gnirke A."/>
            <person name="Yurkov A.M."/>
            <person name="Nowrousian M."/>
            <person name="Sun S."/>
            <person name="Cuomo C.A."/>
            <person name="Heitman J."/>
        </authorList>
    </citation>
    <scope>NUCLEOTIDE SEQUENCE</scope>
    <source>
        <strain evidence="3">CBS 10117</strain>
    </source>
</reference>
<name>A0A1A6A3Y5_9TREE</name>